<evidence type="ECO:0000256" key="6">
    <source>
        <dbReference type="ARBA" id="ARBA00040062"/>
    </source>
</evidence>
<gene>
    <name evidence="9" type="ORF">HUO14_05015</name>
</gene>
<dbReference type="NCBIfam" id="TIGR00369">
    <property type="entry name" value="unchar_dom_1"/>
    <property type="match status" value="1"/>
</dbReference>
<dbReference type="InterPro" id="IPR003736">
    <property type="entry name" value="PAAI_dom"/>
</dbReference>
<evidence type="ECO:0000256" key="5">
    <source>
        <dbReference type="ARBA" id="ARBA00038894"/>
    </source>
</evidence>
<feature type="domain" description="Thioesterase" evidence="8">
    <location>
        <begin position="55"/>
        <end position="121"/>
    </location>
</feature>
<evidence type="ECO:0000259" key="8">
    <source>
        <dbReference type="Pfam" id="PF03061"/>
    </source>
</evidence>
<dbReference type="Pfam" id="PF03061">
    <property type="entry name" value="4HBT"/>
    <property type="match status" value="1"/>
</dbReference>
<dbReference type="CDD" id="cd03443">
    <property type="entry name" value="PaaI_thioesterase"/>
    <property type="match status" value="1"/>
</dbReference>
<comment type="similarity">
    <text evidence="4">Belongs to the YigI thioesterase family.</text>
</comment>
<dbReference type="Proteomes" id="UP000652427">
    <property type="component" value="Unassembled WGS sequence"/>
</dbReference>
<evidence type="ECO:0000256" key="2">
    <source>
        <dbReference type="ARBA" id="ARBA00035880"/>
    </source>
</evidence>
<comment type="catalytic activity">
    <reaction evidence="3">
        <text>a long-chain fatty acyl-CoA + H2O = a long-chain fatty acid + CoA + H(+)</text>
        <dbReference type="Rhea" id="RHEA:67680"/>
        <dbReference type="ChEBI" id="CHEBI:15377"/>
        <dbReference type="ChEBI" id="CHEBI:15378"/>
        <dbReference type="ChEBI" id="CHEBI:57287"/>
        <dbReference type="ChEBI" id="CHEBI:57560"/>
        <dbReference type="ChEBI" id="CHEBI:83139"/>
    </reaction>
</comment>
<comment type="catalytic activity">
    <reaction evidence="2">
        <text>a fatty acyl-CoA + H2O = a fatty acid + CoA + H(+)</text>
        <dbReference type="Rhea" id="RHEA:16781"/>
        <dbReference type="ChEBI" id="CHEBI:15377"/>
        <dbReference type="ChEBI" id="CHEBI:15378"/>
        <dbReference type="ChEBI" id="CHEBI:28868"/>
        <dbReference type="ChEBI" id="CHEBI:57287"/>
        <dbReference type="ChEBI" id="CHEBI:77636"/>
        <dbReference type="EC" id="3.1.2.20"/>
    </reaction>
</comment>
<protein>
    <recommendedName>
        <fullName evidence="6">Medium/long-chain acyl-CoA thioesterase YigI</fullName>
        <ecNumber evidence="5">3.1.2.20</ecNumber>
    </recommendedName>
</protein>
<dbReference type="InterPro" id="IPR029069">
    <property type="entry name" value="HotDog_dom_sf"/>
</dbReference>
<name>A0ABX2N0M5_9SPHN</name>
<proteinExistence type="inferred from homology"/>
<sequence>MSEAPARIDRARIEEILRIAPFHAWLDLKVRSLTPQRLELEMPWRDEIVSNPIIGSAHGGVLASLIDLTGFYALIAQGTKVKATADLRVDYHRPATSGPLVATGLIVKVGQQISVAETSVTGPNEKLLASGRGAYICGDL</sequence>
<evidence type="ECO:0000256" key="1">
    <source>
        <dbReference type="ARBA" id="ARBA00022801"/>
    </source>
</evidence>
<dbReference type="EC" id="3.1.2.20" evidence="5"/>
<dbReference type="SUPFAM" id="SSF54637">
    <property type="entry name" value="Thioesterase/thiol ester dehydrase-isomerase"/>
    <property type="match status" value="1"/>
</dbReference>
<dbReference type="PANTHER" id="PTHR43240:SF20">
    <property type="entry name" value="MEDIUM_LONG-CHAIN ACYL-COA THIOESTERASE YIGI"/>
    <property type="match status" value="1"/>
</dbReference>
<dbReference type="RefSeq" id="WP_100092230.1">
    <property type="nucleotide sequence ID" value="NZ_JABWMH010000002.1"/>
</dbReference>
<dbReference type="EMBL" id="JABWMH010000002">
    <property type="protein sequence ID" value="NVD27262.1"/>
    <property type="molecule type" value="Genomic_DNA"/>
</dbReference>
<accession>A0ABX2N0M5</accession>
<keyword evidence="1" id="KW-0378">Hydrolase</keyword>
<dbReference type="PANTHER" id="PTHR43240">
    <property type="entry name" value="1,4-DIHYDROXY-2-NAPHTHOYL-COA THIOESTERASE 1"/>
    <property type="match status" value="1"/>
</dbReference>
<evidence type="ECO:0000256" key="4">
    <source>
        <dbReference type="ARBA" id="ARBA00038381"/>
    </source>
</evidence>
<keyword evidence="10" id="KW-1185">Reference proteome</keyword>
<dbReference type="InterPro" id="IPR006683">
    <property type="entry name" value="Thioestr_dom"/>
</dbReference>
<reference evidence="9 10" key="1">
    <citation type="submission" date="2020-06" db="EMBL/GenBank/DDBJ databases">
        <authorList>
            <person name="Kim S.-J."/>
            <person name="Park S.-J."/>
        </authorList>
    </citation>
    <scope>NUCLEOTIDE SEQUENCE [LARGE SCALE GENOMIC DNA]</scope>
    <source>
        <strain evidence="9 10">SW-151</strain>
    </source>
</reference>
<evidence type="ECO:0000256" key="3">
    <source>
        <dbReference type="ARBA" id="ARBA00036002"/>
    </source>
</evidence>
<organism evidence="9 10">
    <name type="scientific">Parasphingorhabdus flavimaris</name>
    <dbReference type="NCBI Taxonomy" id="266812"/>
    <lineage>
        <taxon>Bacteria</taxon>
        <taxon>Pseudomonadati</taxon>
        <taxon>Pseudomonadota</taxon>
        <taxon>Alphaproteobacteria</taxon>
        <taxon>Sphingomonadales</taxon>
        <taxon>Sphingomonadaceae</taxon>
        <taxon>Parasphingorhabdus</taxon>
    </lineage>
</organism>
<evidence type="ECO:0000313" key="9">
    <source>
        <dbReference type="EMBL" id="NVD27262.1"/>
    </source>
</evidence>
<evidence type="ECO:0000313" key="10">
    <source>
        <dbReference type="Proteomes" id="UP000652427"/>
    </source>
</evidence>
<dbReference type="Gene3D" id="3.10.129.10">
    <property type="entry name" value="Hotdog Thioesterase"/>
    <property type="match status" value="1"/>
</dbReference>
<evidence type="ECO:0000256" key="7">
    <source>
        <dbReference type="ARBA" id="ARBA00048062"/>
    </source>
</evidence>
<comment type="catalytic activity">
    <reaction evidence="7">
        <text>a medium-chain fatty acyl-CoA + H2O = a medium-chain fatty acid + CoA + H(+)</text>
        <dbReference type="Rhea" id="RHEA:68184"/>
        <dbReference type="ChEBI" id="CHEBI:15377"/>
        <dbReference type="ChEBI" id="CHEBI:15378"/>
        <dbReference type="ChEBI" id="CHEBI:57287"/>
        <dbReference type="ChEBI" id="CHEBI:59558"/>
        <dbReference type="ChEBI" id="CHEBI:90546"/>
    </reaction>
</comment>
<comment type="caution">
    <text evidence="9">The sequence shown here is derived from an EMBL/GenBank/DDBJ whole genome shotgun (WGS) entry which is preliminary data.</text>
</comment>